<dbReference type="InterPro" id="IPR002656">
    <property type="entry name" value="Acyl_transf_3_dom"/>
</dbReference>
<evidence type="ECO:0000313" key="4">
    <source>
        <dbReference type="Proteomes" id="UP000886890"/>
    </source>
</evidence>
<feature type="transmembrane region" description="Helical" evidence="1">
    <location>
        <begin position="239"/>
        <end position="257"/>
    </location>
</feature>
<dbReference type="Pfam" id="PF01757">
    <property type="entry name" value="Acyl_transf_3"/>
    <property type="match status" value="1"/>
</dbReference>
<name>A0A9D1XAL1_9FIRM</name>
<feature type="domain" description="Acyltransferase 3" evidence="2">
    <location>
        <begin position="7"/>
        <end position="323"/>
    </location>
</feature>
<feature type="transmembrane region" description="Helical" evidence="1">
    <location>
        <begin position="139"/>
        <end position="157"/>
    </location>
</feature>
<reference evidence="3" key="1">
    <citation type="journal article" date="2021" name="PeerJ">
        <title>Extensive microbial diversity within the chicken gut microbiome revealed by metagenomics and culture.</title>
        <authorList>
            <person name="Gilroy R."/>
            <person name="Ravi A."/>
            <person name="Getino M."/>
            <person name="Pursley I."/>
            <person name="Horton D.L."/>
            <person name="Alikhan N.F."/>
            <person name="Baker D."/>
            <person name="Gharbi K."/>
            <person name="Hall N."/>
            <person name="Watson M."/>
            <person name="Adriaenssens E.M."/>
            <person name="Foster-Nyarko E."/>
            <person name="Jarju S."/>
            <person name="Secka A."/>
            <person name="Antonio M."/>
            <person name="Oren A."/>
            <person name="Chaudhuri R.R."/>
            <person name="La Ragione R."/>
            <person name="Hildebrand F."/>
            <person name="Pallen M.J."/>
        </authorList>
    </citation>
    <scope>NUCLEOTIDE SEQUENCE</scope>
    <source>
        <strain evidence="3">CHK183-1962</strain>
    </source>
</reference>
<feature type="transmembrane region" description="Helical" evidence="1">
    <location>
        <begin position="6"/>
        <end position="25"/>
    </location>
</feature>
<keyword evidence="1" id="KW-0812">Transmembrane</keyword>
<feature type="transmembrane region" description="Helical" evidence="1">
    <location>
        <begin position="269"/>
        <end position="287"/>
    </location>
</feature>
<evidence type="ECO:0000259" key="2">
    <source>
        <dbReference type="Pfam" id="PF01757"/>
    </source>
</evidence>
<dbReference type="PANTHER" id="PTHR23028:SF53">
    <property type="entry name" value="ACYL_TRANSF_3 DOMAIN-CONTAINING PROTEIN"/>
    <property type="match status" value="1"/>
</dbReference>
<dbReference type="PANTHER" id="PTHR23028">
    <property type="entry name" value="ACETYLTRANSFERASE"/>
    <property type="match status" value="1"/>
</dbReference>
<dbReference type="InterPro" id="IPR050879">
    <property type="entry name" value="Acyltransferase_3"/>
</dbReference>
<feature type="transmembrane region" description="Helical" evidence="1">
    <location>
        <begin position="189"/>
        <end position="208"/>
    </location>
</feature>
<feature type="transmembrane region" description="Helical" evidence="1">
    <location>
        <begin position="116"/>
        <end position="133"/>
    </location>
</feature>
<feature type="transmembrane region" description="Helical" evidence="1">
    <location>
        <begin position="307"/>
        <end position="326"/>
    </location>
</feature>
<feature type="transmembrane region" description="Helical" evidence="1">
    <location>
        <begin position="46"/>
        <end position="71"/>
    </location>
</feature>
<evidence type="ECO:0000313" key="3">
    <source>
        <dbReference type="EMBL" id="HIX75998.1"/>
    </source>
</evidence>
<comment type="caution">
    <text evidence="3">The sequence shown here is derived from an EMBL/GenBank/DDBJ whole genome shotgun (WGS) entry which is preliminary data.</text>
</comment>
<feature type="transmembrane region" description="Helical" evidence="1">
    <location>
        <begin position="164"/>
        <end position="183"/>
    </location>
</feature>
<keyword evidence="1" id="KW-0472">Membrane</keyword>
<dbReference type="Proteomes" id="UP000886890">
    <property type="component" value="Unassembled WGS sequence"/>
</dbReference>
<evidence type="ECO:0000256" key="1">
    <source>
        <dbReference type="SAM" id="Phobius"/>
    </source>
</evidence>
<reference evidence="3" key="2">
    <citation type="submission" date="2021-04" db="EMBL/GenBank/DDBJ databases">
        <authorList>
            <person name="Gilroy R."/>
        </authorList>
    </citation>
    <scope>NUCLEOTIDE SEQUENCE</scope>
    <source>
        <strain evidence="3">CHK183-1962</strain>
    </source>
</reference>
<organism evidence="3 4">
    <name type="scientific">Candidatus Fusicatenibacter merdavium</name>
    <dbReference type="NCBI Taxonomy" id="2838600"/>
    <lineage>
        <taxon>Bacteria</taxon>
        <taxon>Bacillati</taxon>
        <taxon>Bacillota</taxon>
        <taxon>Clostridia</taxon>
        <taxon>Lachnospirales</taxon>
        <taxon>Lachnospiraceae</taxon>
        <taxon>Fusicatenibacter</taxon>
    </lineage>
</organism>
<protein>
    <submittedName>
        <fullName evidence="3">Acyltransferase</fullName>
    </submittedName>
</protein>
<keyword evidence="3" id="KW-0012">Acyltransferase</keyword>
<feature type="transmembrane region" description="Helical" evidence="1">
    <location>
        <begin position="86"/>
        <end position="104"/>
    </location>
</feature>
<keyword evidence="3" id="KW-0808">Transferase</keyword>
<dbReference type="AlphaFoldDB" id="A0A9D1XAL1"/>
<proteinExistence type="predicted"/>
<dbReference type="GO" id="GO:0016747">
    <property type="term" value="F:acyltransferase activity, transferring groups other than amino-acyl groups"/>
    <property type="evidence" value="ECO:0007669"/>
    <property type="project" value="InterPro"/>
</dbReference>
<dbReference type="EMBL" id="DXEK01000002">
    <property type="protein sequence ID" value="HIX75998.1"/>
    <property type="molecule type" value="Genomic_DNA"/>
</dbReference>
<keyword evidence="1" id="KW-1133">Transmembrane helix</keyword>
<dbReference type="GO" id="GO:0016020">
    <property type="term" value="C:membrane"/>
    <property type="evidence" value="ECO:0007669"/>
    <property type="project" value="TreeGrafter"/>
</dbReference>
<sequence>MKKERLIYLDVIKAIALVFVFSCHFTRSLEANGVGFVCKVLPDQIFDLYIGSFGVTLFFIASGASLMYVYGEKLDWKVYLKKRFTGIYPMFWIAFLTATFISFFRDGGIRKGVPGWKIIFSILGIDGNTLWWGMNFYRLGEWFLSVIIALYLLFPLLRIGVKKFPAVTMAASLVIAGLCILFFHSQMPTGCFVLSRIAEFVFGMVMIWYCPKIKIWQFVSGVALMALAAIFNPGRYSDMIQTIMIGIGAYWGLGFVFQKIPLGRVVTRIVEFLAAYSYAFFLTHHYLLEWLTARFTGITLERAEIYLLYAGCFVVTIFVSMGLVRVNRAVLGVFSPVKKEKPE</sequence>
<dbReference type="GO" id="GO:0000271">
    <property type="term" value="P:polysaccharide biosynthetic process"/>
    <property type="evidence" value="ECO:0007669"/>
    <property type="project" value="TreeGrafter"/>
</dbReference>
<gene>
    <name evidence="3" type="ORF">H9734_00120</name>
</gene>
<accession>A0A9D1XAL1</accession>